<keyword evidence="1" id="KW-0812">Transmembrane</keyword>
<feature type="transmembrane region" description="Helical" evidence="1">
    <location>
        <begin position="49"/>
        <end position="68"/>
    </location>
</feature>
<gene>
    <name evidence="3" type="ORF">g.47474</name>
</gene>
<reference evidence="3" key="1">
    <citation type="submission" date="2015-11" db="EMBL/GenBank/DDBJ databases">
        <title>De novo transcriptome assembly of four potential Pierce s Disease insect vectors from Arizona vineyards.</title>
        <authorList>
            <person name="Tassone E.E."/>
        </authorList>
    </citation>
    <scope>NUCLEOTIDE SEQUENCE</scope>
</reference>
<sequence length="244" mass="27556">MTWHSDRTSLLKSAWHSAGERSVVVLMNGVRRTGGSSTGIRRCLIKQVTVKRCVAGLLVLSLLSILYYTHYLSSPFASLIARDSRPHSYISCAVLDGATRLPQVSNNHRSAARLRIDPKVLVFVETTYSRLGREIAELLVYNRMKYKVEVAGKSLPVLTNLDKGKYGVIVFENLNKYLQMDKWNRELLDKYCREYSVGIVGFIPHSEETLVGAQLRGFPIYIHTNLKLKDAALNAALSLRLVWM</sequence>
<evidence type="ECO:0000313" key="3">
    <source>
        <dbReference type="EMBL" id="JAS74760.1"/>
    </source>
</evidence>
<keyword evidence="1" id="KW-1133">Transmembrane helix</keyword>
<dbReference type="Pfam" id="PF25119">
    <property type="entry name" value="HSNSD_N"/>
    <property type="match status" value="1"/>
</dbReference>
<evidence type="ECO:0000256" key="1">
    <source>
        <dbReference type="SAM" id="Phobius"/>
    </source>
</evidence>
<protein>
    <recommendedName>
        <fullName evidence="2">Heparan sulfate-N-deacetylase N-terminal domain-containing protein</fullName>
    </recommendedName>
</protein>
<dbReference type="AlphaFoldDB" id="A0A1B6HJ89"/>
<feature type="domain" description="Heparan sulfate-N-deacetylase N-terminal" evidence="2">
    <location>
        <begin position="116"/>
        <end position="237"/>
    </location>
</feature>
<accession>A0A1B6HJ89</accession>
<keyword evidence="1" id="KW-0472">Membrane</keyword>
<dbReference type="InterPro" id="IPR056793">
    <property type="entry name" value="HSNSD_N"/>
</dbReference>
<evidence type="ECO:0000259" key="2">
    <source>
        <dbReference type="Pfam" id="PF25119"/>
    </source>
</evidence>
<proteinExistence type="predicted"/>
<dbReference type="EMBL" id="GECU01032946">
    <property type="protein sequence ID" value="JAS74760.1"/>
    <property type="molecule type" value="Transcribed_RNA"/>
</dbReference>
<organism evidence="3">
    <name type="scientific">Homalodisca liturata</name>
    <dbReference type="NCBI Taxonomy" id="320908"/>
    <lineage>
        <taxon>Eukaryota</taxon>
        <taxon>Metazoa</taxon>
        <taxon>Ecdysozoa</taxon>
        <taxon>Arthropoda</taxon>
        <taxon>Hexapoda</taxon>
        <taxon>Insecta</taxon>
        <taxon>Pterygota</taxon>
        <taxon>Neoptera</taxon>
        <taxon>Paraneoptera</taxon>
        <taxon>Hemiptera</taxon>
        <taxon>Auchenorrhyncha</taxon>
        <taxon>Membracoidea</taxon>
        <taxon>Cicadellidae</taxon>
        <taxon>Cicadellinae</taxon>
        <taxon>Proconiini</taxon>
        <taxon>Homalodisca</taxon>
    </lineage>
</organism>
<name>A0A1B6HJ89_9HEMI</name>